<proteinExistence type="predicted"/>
<evidence type="ECO:0000313" key="1">
    <source>
        <dbReference type="EMBL" id="DAE26686.1"/>
    </source>
</evidence>
<accession>A0A8S5R5G8</accession>
<sequence length="54" mass="6501">MIMEEKIEKFKELMEAKHNCQFCLDHVTGDVDMHGLVYWAERVEKLRQEVAEMM</sequence>
<reference evidence="1" key="1">
    <citation type="journal article" date="2021" name="Proc. Natl. Acad. Sci. U.S.A.">
        <title>A Catalog of Tens of Thousands of Viruses from Human Metagenomes Reveals Hidden Associations with Chronic Diseases.</title>
        <authorList>
            <person name="Tisza M.J."/>
            <person name="Buck C.B."/>
        </authorList>
    </citation>
    <scope>NUCLEOTIDE SEQUENCE</scope>
    <source>
        <strain evidence="1">CtBoB21</strain>
    </source>
</reference>
<organism evidence="1">
    <name type="scientific">Myoviridae sp. ctBoB21</name>
    <dbReference type="NCBI Taxonomy" id="2827287"/>
    <lineage>
        <taxon>Viruses</taxon>
        <taxon>Duplodnaviria</taxon>
        <taxon>Heunggongvirae</taxon>
        <taxon>Uroviricota</taxon>
        <taxon>Caudoviricetes</taxon>
    </lineage>
</organism>
<protein>
    <submittedName>
        <fullName evidence="1">Uncharacterized protein</fullName>
    </submittedName>
</protein>
<dbReference type="EMBL" id="BK015822">
    <property type="protein sequence ID" value="DAE26686.1"/>
    <property type="molecule type" value="Genomic_DNA"/>
</dbReference>
<name>A0A8S5R5G8_9CAUD</name>